<reference evidence="2" key="1">
    <citation type="submission" date="2020-06" db="EMBL/GenBank/DDBJ databases">
        <authorList>
            <person name="Li T."/>
            <person name="Hu X."/>
            <person name="Zhang T."/>
            <person name="Song X."/>
            <person name="Zhang H."/>
            <person name="Dai N."/>
            <person name="Sheng W."/>
            <person name="Hou X."/>
            <person name="Wei L."/>
        </authorList>
    </citation>
    <scope>NUCLEOTIDE SEQUENCE</scope>
    <source>
        <strain evidence="2">G02</strain>
        <tissue evidence="2">Leaf</tissue>
    </source>
</reference>
<dbReference type="EMBL" id="JACGWJ010000023">
    <property type="protein sequence ID" value="KAL0325037.1"/>
    <property type="molecule type" value="Genomic_DNA"/>
</dbReference>
<reference evidence="2" key="2">
    <citation type="journal article" date="2024" name="Plant">
        <title>Genomic evolution and insights into agronomic trait innovations of Sesamum species.</title>
        <authorList>
            <person name="Miao H."/>
            <person name="Wang L."/>
            <person name="Qu L."/>
            <person name="Liu H."/>
            <person name="Sun Y."/>
            <person name="Le M."/>
            <person name="Wang Q."/>
            <person name="Wei S."/>
            <person name="Zheng Y."/>
            <person name="Lin W."/>
            <person name="Duan Y."/>
            <person name="Cao H."/>
            <person name="Xiong S."/>
            <person name="Wang X."/>
            <person name="Wei L."/>
            <person name="Li C."/>
            <person name="Ma Q."/>
            <person name="Ju M."/>
            <person name="Zhao R."/>
            <person name="Li G."/>
            <person name="Mu C."/>
            <person name="Tian Q."/>
            <person name="Mei H."/>
            <person name="Zhang T."/>
            <person name="Gao T."/>
            <person name="Zhang H."/>
        </authorList>
    </citation>
    <scope>NUCLEOTIDE SEQUENCE</scope>
    <source>
        <strain evidence="2">G02</strain>
    </source>
</reference>
<name>A0AAW2M0D6_SESRA</name>
<protein>
    <recommendedName>
        <fullName evidence="1">Reverse transcriptase zinc-binding domain-containing protein</fullName>
    </recommendedName>
</protein>
<organism evidence="2">
    <name type="scientific">Sesamum radiatum</name>
    <name type="common">Black benniseed</name>
    <dbReference type="NCBI Taxonomy" id="300843"/>
    <lineage>
        <taxon>Eukaryota</taxon>
        <taxon>Viridiplantae</taxon>
        <taxon>Streptophyta</taxon>
        <taxon>Embryophyta</taxon>
        <taxon>Tracheophyta</taxon>
        <taxon>Spermatophyta</taxon>
        <taxon>Magnoliopsida</taxon>
        <taxon>eudicotyledons</taxon>
        <taxon>Gunneridae</taxon>
        <taxon>Pentapetalae</taxon>
        <taxon>asterids</taxon>
        <taxon>lamiids</taxon>
        <taxon>Lamiales</taxon>
        <taxon>Pedaliaceae</taxon>
        <taxon>Sesamum</taxon>
    </lineage>
</organism>
<dbReference type="AlphaFoldDB" id="A0AAW2M0D6"/>
<comment type="caution">
    <text evidence="2">The sequence shown here is derived from an EMBL/GenBank/DDBJ whole genome shotgun (WGS) entry which is preliminary data.</text>
</comment>
<dbReference type="Pfam" id="PF13966">
    <property type="entry name" value="zf-RVT"/>
    <property type="match status" value="1"/>
</dbReference>
<evidence type="ECO:0000313" key="2">
    <source>
        <dbReference type="EMBL" id="KAL0325037.1"/>
    </source>
</evidence>
<feature type="domain" description="Reverse transcriptase zinc-binding" evidence="1">
    <location>
        <begin position="57"/>
        <end position="117"/>
    </location>
</feature>
<proteinExistence type="predicted"/>
<accession>A0AAW2M0D6</accession>
<evidence type="ECO:0000259" key="1">
    <source>
        <dbReference type="Pfam" id="PF13966"/>
    </source>
</evidence>
<gene>
    <name evidence="2" type="ORF">Sradi_5073000</name>
</gene>
<sequence length="129" mass="15020">MRSTSEGLRFGTGSRRRVTLPPSMTCQDSDRIITDFRSTEAAVQHLAEWSNSKGFVTFKAYEYFRPKLTRQSWKASIWKTFIPPKYSFILWFGLWERLETRDRLAFLQEDPSCALCIMNRPNISSSNAP</sequence>
<dbReference type="InterPro" id="IPR026960">
    <property type="entry name" value="RVT-Znf"/>
</dbReference>